<dbReference type="Proteomes" id="UP000593564">
    <property type="component" value="Unassembled WGS sequence"/>
</dbReference>
<dbReference type="PANTHER" id="PTHR31973:SF187">
    <property type="entry name" value="MUTATOR TRANSPOSASE MUDRA PROTEIN"/>
    <property type="match status" value="1"/>
</dbReference>
<feature type="compositionally biased region" description="Acidic residues" evidence="1">
    <location>
        <begin position="1"/>
        <end position="21"/>
    </location>
</feature>
<reference evidence="2 3" key="2">
    <citation type="submission" date="2020-07" db="EMBL/GenBank/DDBJ databases">
        <title>Genome assembly of wild tea tree DASZ reveals pedigree and selection history of tea varieties.</title>
        <authorList>
            <person name="Zhang W."/>
        </authorList>
    </citation>
    <scope>NUCLEOTIDE SEQUENCE [LARGE SCALE GENOMIC DNA]</scope>
    <source>
        <strain evidence="3">cv. G240</strain>
        <tissue evidence="2">Leaf</tissue>
    </source>
</reference>
<organism evidence="2 3">
    <name type="scientific">Camellia sinensis</name>
    <name type="common">Tea plant</name>
    <name type="synonym">Thea sinensis</name>
    <dbReference type="NCBI Taxonomy" id="4442"/>
    <lineage>
        <taxon>Eukaryota</taxon>
        <taxon>Viridiplantae</taxon>
        <taxon>Streptophyta</taxon>
        <taxon>Embryophyta</taxon>
        <taxon>Tracheophyta</taxon>
        <taxon>Spermatophyta</taxon>
        <taxon>Magnoliopsida</taxon>
        <taxon>eudicotyledons</taxon>
        <taxon>Gunneridae</taxon>
        <taxon>Pentapetalae</taxon>
        <taxon>asterids</taxon>
        <taxon>Ericales</taxon>
        <taxon>Theaceae</taxon>
        <taxon>Camellia</taxon>
    </lineage>
</organism>
<dbReference type="AlphaFoldDB" id="A0A7J7G2X8"/>
<dbReference type="EMBL" id="JACBKZ010000013">
    <property type="protein sequence ID" value="KAF5934857.1"/>
    <property type="molecule type" value="Genomic_DNA"/>
</dbReference>
<dbReference type="PANTHER" id="PTHR31973">
    <property type="entry name" value="POLYPROTEIN, PUTATIVE-RELATED"/>
    <property type="match status" value="1"/>
</dbReference>
<evidence type="ECO:0000256" key="1">
    <source>
        <dbReference type="SAM" id="MobiDB-lite"/>
    </source>
</evidence>
<gene>
    <name evidence="2" type="ORF">HYC85_025986</name>
</gene>
<feature type="region of interest" description="Disordered" evidence="1">
    <location>
        <begin position="1"/>
        <end position="28"/>
    </location>
</feature>
<comment type="caution">
    <text evidence="2">The sequence shown here is derived from an EMBL/GenBank/DDBJ whole genome shotgun (WGS) entry which is preliminary data.</text>
</comment>
<proteinExistence type="predicted"/>
<evidence type="ECO:0000313" key="3">
    <source>
        <dbReference type="Proteomes" id="UP000593564"/>
    </source>
</evidence>
<accession>A0A7J7G2X8</accession>
<sequence>MEEEEGGDKEMNDCDGSDNTDLEWMNDGLEGSEDEDIFAYVDKDVEVESNVGVETNLGVESNVEKEPNALGSNEWYSYQDFAIHTLYGSSNEKEMDDRFAEFNKDVDMMKPELKVGMRFKNAQEWQVQQGYDLKWVRNENKRITAACKQDCGFRIHASPMQNESTFQIKSLKPLHSCCRACDNHLEGLKWRERKTVMAVCDGRGSLVECEAERTERQYLSQKYLERLGNSPNIDISAMQKDIHRELLVDVSKSQVYRAKRKAKETIEGDLRKQYARLWDYCETAKQHNPNSCLVIKLDKPIVEEDDDKVERPNRQLTPIFKRLYIRLDAQKQGFV</sequence>
<keyword evidence="3" id="KW-1185">Reference proteome</keyword>
<evidence type="ECO:0000313" key="2">
    <source>
        <dbReference type="EMBL" id="KAF5934857.1"/>
    </source>
</evidence>
<evidence type="ECO:0008006" key="4">
    <source>
        <dbReference type="Google" id="ProtNLM"/>
    </source>
</evidence>
<reference evidence="3" key="1">
    <citation type="journal article" date="2020" name="Nat. Commun.">
        <title>Genome assembly of wild tea tree DASZ reveals pedigree and selection history of tea varieties.</title>
        <authorList>
            <person name="Zhang W."/>
            <person name="Zhang Y."/>
            <person name="Qiu H."/>
            <person name="Guo Y."/>
            <person name="Wan H."/>
            <person name="Zhang X."/>
            <person name="Scossa F."/>
            <person name="Alseekh S."/>
            <person name="Zhang Q."/>
            <person name="Wang P."/>
            <person name="Xu L."/>
            <person name="Schmidt M.H."/>
            <person name="Jia X."/>
            <person name="Li D."/>
            <person name="Zhu A."/>
            <person name="Guo F."/>
            <person name="Chen W."/>
            <person name="Ni D."/>
            <person name="Usadel B."/>
            <person name="Fernie A.R."/>
            <person name="Wen W."/>
        </authorList>
    </citation>
    <scope>NUCLEOTIDE SEQUENCE [LARGE SCALE GENOMIC DNA]</scope>
    <source>
        <strain evidence="3">cv. G240</strain>
    </source>
</reference>
<name>A0A7J7G2X8_CAMSI</name>
<protein>
    <recommendedName>
        <fullName evidence="4">Transposase MuDR plant domain-containing protein</fullName>
    </recommendedName>
</protein>